<reference evidence="3" key="1">
    <citation type="submission" date="2017-10" db="EMBL/GenBank/DDBJ databases">
        <title>Rapid genome shrinkage in a self-fertile nematode reveals novel sperm competition proteins.</title>
        <authorList>
            <person name="Yin D."/>
            <person name="Schwarz E.M."/>
            <person name="Thomas C.G."/>
            <person name="Felde R.L."/>
            <person name="Korf I.F."/>
            <person name="Cutter A.D."/>
            <person name="Schartner C.M."/>
            <person name="Ralston E.J."/>
            <person name="Meyer B.J."/>
            <person name="Haag E.S."/>
        </authorList>
    </citation>
    <scope>NUCLEOTIDE SEQUENCE [LARGE SCALE GENOMIC DNA]</scope>
    <source>
        <strain evidence="3">JU1422</strain>
    </source>
</reference>
<feature type="compositionally biased region" description="Basic and acidic residues" evidence="1">
    <location>
        <begin position="1"/>
        <end position="10"/>
    </location>
</feature>
<accession>A0A2G5SL34</accession>
<evidence type="ECO:0000313" key="2">
    <source>
        <dbReference type="EMBL" id="PIC15556.1"/>
    </source>
</evidence>
<comment type="caution">
    <text evidence="2">The sequence shown here is derived from an EMBL/GenBank/DDBJ whole genome shotgun (WGS) entry which is preliminary data.</text>
</comment>
<gene>
    <name evidence="2" type="primary">Cnig_chr_X.g22486</name>
    <name evidence="2" type="ORF">B9Z55_022486</name>
</gene>
<organism evidence="2 3">
    <name type="scientific">Caenorhabditis nigoni</name>
    <dbReference type="NCBI Taxonomy" id="1611254"/>
    <lineage>
        <taxon>Eukaryota</taxon>
        <taxon>Metazoa</taxon>
        <taxon>Ecdysozoa</taxon>
        <taxon>Nematoda</taxon>
        <taxon>Chromadorea</taxon>
        <taxon>Rhabditida</taxon>
        <taxon>Rhabditina</taxon>
        <taxon>Rhabditomorpha</taxon>
        <taxon>Rhabditoidea</taxon>
        <taxon>Rhabditidae</taxon>
        <taxon>Peloderinae</taxon>
        <taxon>Caenorhabditis</taxon>
    </lineage>
</organism>
<dbReference type="EMBL" id="PDUG01000006">
    <property type="protein sequence ID" value="PIC15556.1"/>
    <property type="molecule type" value="Genomic_DNA"/>
</dbReference>
<evidence type="ECO:0000256" key="1">
    <source>
        <dbReference type="SAM" id="MobiDB-lite"/>
    </source>
</evidence>
<dbReference type="Proteomes" id="UP000230233">
    <property type="component" value="Chromosome X"/>
</dbReference>
<sequence>MMMRVENETPRKRKISENQSNSSDSSDDVQMTPTKRDPTGDGRVKRLVKSTPKKRYTLESTILEDLEGLERQARDDFARTFYARSLTDEFMKQPATSSAEFNAAGTQKDAVESGYDADISQLSDGCCEAENVDGEKKQVISHHNILDDSSLSHLHPRPTRFNTSSQPNATLQS</sequence>
<name>A0A2G5SL34_9PELO</name>
<proteinExistence type="predicted"/>
<evidence type="ECO:0000313" key="3">
    <source>
        <dbReference type="Proteomes" id="UP000230233"/>
    </source>
</evidence>
<dbReference type="OrthoDB" id="10456558at2759"/>
<protein>
    <submittedName>
        <fullName evidence="2">Uncharacterized protein</fullName>
    </submittedName>
</protein>
<feature type="compositionally biased region" description="Basic and acidic residues" evidence="1">
    <location>
        <begin position="34"/>
        <end position="44"/>
    </location>
</feature>
<feature type="region of interest" description="Disordered" evidence="1">
    <location>
        <begin position="138"/>
        <end position="173"/>
    </location>
</feature>
<keyword evidence="3" id="KW-1185">Reference proteome</keyword>
<dbReference type="AlphaFoldDB" id="A0A2G5SL34"/>
<feature type="region of interest" description="Disordered" evidence="1">
    <location>
        <begin position="1"/>
        <end position="52"/>
    </location>
</feature>
<feature type="compositionally biased region" description="Polar residues" evidence="1">
    <location>
        <begin position="160"/>
        <end position="173"/>
    </location>
</feature>